<organism evidence="7 8">
    <name type="scientific">Paenibacillus qinlingensis</name>
    <dbReference type="NCBI Taxonomy" id="1837343"/>
    <lineage>
        <taxon>Bacteria</taxon>
        <taxon>Bacillati</taxon>
        <taxon>Bacillota</taxon>
        <taxon>Bacilli</taxon>
        <taxon>Bacillales</taxon>
        <taxon>Paenibacillaceae</taxon>
        <taxon>Paenibacillus</taxon>
    </lineage>
</organism>
<dbReference type="CDD" id="cd03220">
    <property type="entry name" value="ABC_KpsT_Wzt"/>
    <property type="match status" value="1"/>
</dbReference>
<evidence type="ECO:0000256" key="2">
    <source>
        <dbReference type="ARBA" id="ARBA00022448"/>
    </source>
</evidence>
<name>A0ABU1NXK9_9BACL</name>
<dbReference type="SMART" id="SM00382">
    <property type="entry name" value="AAA"/>
    <property type="match status" value="1"/>
</dbReference>
<keyword evidence="2" id="KW-0813">Transport</keyword>
<gene>
    <name evidence="7" type="ORF">J2736_003405</name>
</gene>
<comment type="caution">
    <text evidence="7">The sequence shown here is derived from an EMBL/GenBank/DDBJ whole genome shotgun (WGS) entry which is preliminary data.</text>
</comment>
<keyword evidence="4" id="KW-0067">ATP-binding</keyword>
<dbReference type="RefSeq" id="WP_310499751.1">
    <property type="nucleotide sequence ID" value="NZ_JAVDSB010000005.1"/>
</dbReference>
<keyword evidence="5" id="KW-1278">Translocase</keyword>
<evidence type="ECO:0000256" key="4">
    <source>
        <dbReference type="ARBA" id="ARBA00022840"/>
    </source>
</evidence>
<dbReference type="Proteomes" id="UP001267290">
    <property type="component" value="Unassembled WGS sequence"/>
</dbReference>
<dbReference type="InterPro" id="IPR027417">
    <property type="entry name" value="P-loop_NTPase"/>
</dbReference>
<protein>
    <submittedName>
        <fullName evidence="7">ABC-type polysaccharide/polyol phosphate transport system ATPase subunit</fullName>
    </submittedName>
</protein>
<keyword evidence="3" id="KW-0547">Nucleotide-binding</keyword>
<dbReference type="EMBL" id="JAVDSB010000005">
    <property type="protein sequence ID" value="MDR6552203.1"/>
    <property type="molecule type" value="Genomic_DNA"/>
</dbReference>
<dbReference type="SUPFAM" id="SSF52540">
    <property type="entry name" value="P-loop containing nucleoside triphosphate hydrolases"/>
    <property type="match status" value="1"/>
</dbReference>
<proteinExistence type="inferred from homology"/>
<dbReference type="PANTHER" id="PTHR46743">
    <property type="entry name" value="TEICHOIC ACIDS EXPORT ATP-BINDING PROTEIN TAGH"/>
    <property type="match status" value="1"/>
</dbReference>
<keyword evidence="8" id="KW-1185">Reference proteome</keyword>
<dbReference type="InterPro" id="IPR015860">
    <property type="entry name" value="ABC_transpr_TagH-like"/>
</dbReference>
<evidence type="ECO:0000256" key="1">
    <source>
        <dbReference type="ARBA" id="ARBA00005417"/>
    </source>
</evidence>
<reference evidence="7 8" key="1">
    <citation type="submission" date="2023-07" db="EMBL/GenBank/DDBJ databases">
        <title>Sorghum-associated microbial communities from plants grown in Nebraska, USA.</title>
        <authorList>
            <person name="Schachtman D."/>
        </authorList>
    </citation>
    <scope>NUCLEOTIDE SEQUENCE [LARGE SCALE GENOMIC DNA]</scope>
    <source>
        <strain evidence="7 8">CC258</strain>
    </source>
</reference>
<feature type="domain" description="ABC transporter" evidence="6">
    <location>
        <begin position="25"/>
        <end position="247"/>
    </location>
</feature>
<evidence type="ECO:0000256" key="3">
    <source>
        <dbReference type="ARBA" id="ARBA00022741"/>
    </source>
</evidence>
<evidence type="ECO:0000259" key="6">
    <source>
        <dbReference type="PROSITE" id="PS50893"/>
    </source>
</evidence>
<evidence type="ECO:0000256" key="5">
    <source>
        <dbReference type="ARBA" id="ARBA00022967"/>
    </source>
</evidence>
<dbReference type="Pfam" id="PF00005">
    <property type="entry name" value="ABC_tran"/>
    <property type="match status" value="1"/>
</dbReference>
<evidence type="ECO:0000313" key="7">
    <source>
        <dbReference type="EMBL" id="MDR6552203.1"/>
    </source>
</evidence>
<dbReference type="PROSITE" id="PS50893">
    <property type="entry name" value="ABC_TRANSPORTER_2"/>
    <property type="match status" value="1"/>
</dbReference>
<dbReference type="InterPro" id="IPR050683">
    <property type="entry name" value="Bact_Polysacc_Export_ATP-bd"/>
</dbReference>
<dbReference type="InterPro" id="IPR003593">
    <property type="entry name" value="AAA+_ATPase"/>
</dbReference>
<evidence type="ECO:0000313" key="8">
    <source>
        <dbReference type="Proteomes" id="UP001267290"/>
    </source>
</evidence>
<dbReference type="PANTHER" id="PTHR46743:SF2">
    <property type="entry name" value="TEICHOIC ACIDS EXPORT ATP-BINDING PROTEIN TAGH"/>
    <property type="match status" value="1"/>
</dbReference>
<comment type="similarity">
    <text evidence="1">Belongs to the ABC transporter superfamily.</text>
</comment>
<dbReference type="InterPro" id="IPR003439">
    <property type="entry name" value="ABC_transporter-like_ATP-bd"/>
</dbReference>
<accession>A0ABU1NXK9</accession>
<dbReference type="Gene3D" id="3.40.50.300">
    <property type="entry name" value="P-loop containing nucleotide triphosphate hydrolases"/>
    <property type="match status" value="1"/>
</dbReference>
<sequence>MTYVKFNNVGLKFQLYKDKGITLKETLINLFKKRNYYKNSDFWALKDMSFEISSGQRVGIIGNNGAGKSSLLKLLTKIYEPTTGEIVCQGKVAPLIELGAGFNPELSGYENIFLNGAIMGKSKKEMQKLADNIIKFAELEEFIHTPIKYYSTGMYMRLAFTIATEISPEILIIDELFAGGDINFIDKAKARLDKIIDESQIVIMVSHSLDLVQKLCNRVILVEKGRILLDGEPKEVCDYYINLNKPV</sequence>